<evidence type="ECO:0000313" key="14">
    <source>
        <dbReference type="Proteomes" id="UP000187735"/>
    </source>
</evidence>
<name>A0A1P8WJ35_9PLAN</name>
<keyword evidence="4" id="KW-0479">Metal-binding</keyword>
<evidence type="ECO:0000256" key="5">
    <source>
        <dbReference type="ARBA" id="ARBA00022989"/>
    </source>
</evidence>
<dbReference type="InterPro" id="IPR003780">
    <property type="entry name" value="COX15/CtaA_fam"/>
</dbReference>
<keyword evidence="7" id="KW-0408">Iron</keyword>
<keyword evidence="2" id="KW-1003">Cell membrane</keyword>
<evidence type="ECO:0000256" key="3">
    <source>
        <dbReference type="ARBA" id="ARBA00022692"/>
    </source>
</evidence>
<dbReference type="GO" id="GO:0016491">
    <property type="term" value="F:oxidoreductase activity"/>
    <property type="evidence" value="ECO:0007669"/>
    <property type="project" value="UniProtKB-KW"/>
</dbReference>
<feature type="transmembrane region" description="Helical" evidence="12">
    <location>
        <begin position="43"/>
        <end position="61"/>
    </location>
</feature>
<protein>
    <submittedName>
        <fullName evidence="13">Cytochrome oxidase assembly protein</fullName>
    </submittedName>
</protein>
<dbReference type="AlphaFoldDB" id="A0A1P8WJ35"/>
<dbReference type="GO" id="GO:0006784">
    <property type="term" value="P:heme A biosynthetic process"/>
    <property type="evidence" value="ECO:0007669"/>
    <property type="project" value="InterPro"/>
</dbReference>
<dbReference type="GO" id="GO:0016020">
    <property type="term" value="C:membrane"/>
    <property type="evidence" value="ECO:0007669"/>
    <property type="project" value="UniProtKB-SubCell"/>
</dbReference>
<keyword evidence="8" id="KW-0350">Heme biosynthesis</keyword>
<dbReference type="KEGG" id="fmr:Fuma_03684"/>
<feature type="transmembrane region" description="Helical" evidence="12">
    <location>
        <begin position="201"/>
        <end position="223"/>
    </location>
</feature>
<dbReference type="STRING" id="1891926.Fuma_03684"/>
<organism evidence="13 14">
    <name type="scientific">Fuerstiella marisgermanici</name>
    <dbReference type="NCBI Taxonomy" id="1891926"/>
    <lineage>
        <taxon>Bacteria</taxon>
        <taxon>Pseudomonadati</taxon>
        <taxon>Planctomycetota</taxon>
        <taxon>Planctomycetia</taxon>
        <taxon>Planctomycetales</taxon>
        <taxon>Planctomycetaceae</taxon>
        <taxon>Fuerstiella</taxon>
    </lineage>
</organism>
<keyword evidence="14" id="KW-1185">Reference proteome</keyword>
<evidence type="ECO:0000256" key="4">
    <source>
        <dbReference type="ARBA" id="ARBA00022723"/>
    </source>
</evidence>
<keyword evidence="9 12" id="KW-0472">Membrane</keyword>
<comment type="subcellular location">
    <subcellularLocation>
        <location evidence="1">Membrane</location>
        <topology evidence="1">Multi-pass membrane protein</topology>
    </subcellularLocation>
</comment>
<sequence>MTTLKAGMAFADWPTSDGQNMLLYPWLNDLRRTDKFVEHGHRLAGVLIGLVSIALVVVAFIKEKALWVRVGAVVILLAVIGQGLLGGLRVIKNAQVLAMTHSITAGLFFTLCFLFAILVRRQSSESNTAKDRRISAATFAAGLLLPVAVLGQYFLGGMFRHLGRMLHEHVAGAIIVTLLATVVLVTLCRSDLPSIRRRGRWLAAALLIQLGLGMGAWLTKLGFASLGWVATANSPAQNVVCSLHTVGGMFLLATASAGAMELILRFRTGQLSELSATFHAGSAVKTLAADDSQRTKGGLA</sequence>
<keyword evidence="3 12" id="KW-0812">Transmembrane</keyword>
<dbReference type="Pfam" id="PF02628">
    <property type="entry name" value="COX15-CtaA"/>
    <property type="match status" value="1"/>
</dbReference>
<evidence type="ECO:0000313" key="13">
    <source>
        <dbReference type="EMBL" id="APZ94063.1"/>
    </source>
</evidence>
<evidence type="ECO:0000256" key="12">
    <source>
        <dbReference type="SAM" id="Phobius"/>
    </source>
</evidence>
<evidence type="ECO:0000256" key="2">
    <source>
        <dbReference type="ARBA" id="ARBA00022475"/>
    </source>
</evidence>
<accession>A0A1P8WJ35</accession>
<evidence type="ECO:0000256" key="9">
    <source>
        <dbReference type="ARBA" id="ARBA00023136"/>
    </source>
</evidence>
<evidence type="ECO:0000256" key="8">
    <source>
        <dbReference type="ARBA" id="ARBA00023133"/>
    </source>
</evidence>
<dbReference type="PANTHER" id="PTHR35457">
    <property type="entry name" value="HEME A SYNTHASE"/>
    <property type="match status" value="1"/>
</dbReference>
<gene>
    <name evidence="13" type="ORF">Fuma_03684</name>
</gene>
<dbReference type="EMBL" id="CP017641">
    <property type="protein sequence ID" value="APZ94063.1"/>
    <property type="molecule type" value="Genomic_DNA"/>
</dbReference>
<keyword evidence="6" id="KW-0560">Oxidoreductase</keyword>
<evidence type="ECO:0000256" key="1">
    <source>
        <dbReference type="ARBA" id="ARBA00004141"/>
    </source>
</evidence>
<feature type="transmembrane region" description="Helical" evidence="12">
    <location>
        <begin position="171"/>
        <end position="189"/>
    </location>
</feature>
<feature type="transmembrane region" description="Helical" evidence="12">
    <location>
        <begin position="66"/>
        <end position="85"/>
    </location>
</feature>
<proteinExistence type="predicted"/>
<keyword evidence="5 12" id="KW-1133">Transmembrane helix</keyword>
<feature type="transmembrane region" description="Helical" evidence="12">
    <location>
        <begin position="97"/>
        <end position="119"/>
    </location>
</feature>
<keyword evidence="10" id="KW-1015">Disulfide bond</keyword>
<reference evidence="13 14" key="1">
    <citation type="journal article" date="2016" name="Front. Microbiol.">
        <title>Fuerstia marisgermanicae gen. nov., sp. nov., an Unusual Member of the Phylum Planctomycetes from the German Wadden Sea.</title>
        <authorList>
            <person name="Kohn T."/>
            <person name="Heuer A."/>
            <person name="Jogler M."/>
            <person name="Vollmers J."/>
            <person name="Boedeker C."/>
            <person name="Bunk B."/>
            <person name="Rast P."/>
            <person name="Borchert D."/>
            <person name="Glockner I."/>
            <person name="Freese H.M."/>
            <person name="Klenk H.P."/>
            <person name="Overmann J."/>
            <person name="Kaster A.K."/>
            <person name="Rohde M."/>
            <person name="Wiegand S."/>
            <person name="Jogler C."/>
        </authorList>
    </citation>
    <scope>NUCLEOTIDE SEQUENCE [LARGE SCALE GENOMIC DNA]</scope>
    <source>
        <strain evidence="13 14">NH11</strain>
    </source>
</reference>
<dbReference type="Proteomes" id="UP000187735">
    <property type="component" value="Chromosome"/>
</dbReference>
<feature type="transmembrane region" description="Helical" evidence="12">
    <location>
        <begin position="139"/>
        <end position="159"/>
    </location>
</feature>
<dbReference type="PANTHER" id="PTHR35457:SF1">
    <property type="entry name" value="HEME A SYNTHASE"/>
    <property type="match status" value="1"/>
</dbReference>
<evidence type="ECO:0000256" key="6">
    <source>
        <dbReference type="ARBA" id="ARBA00023002"/>
    </source>
</evidence>
<evidence type="ECO:0000256" key="7">
    <source>
        <dbReference type="ARBA" id="ARBA00023004"/>
    </source>
</evidence>
<dbReference type="InterPro" id="IPR050450">
    <property type="entry name" value="COX15/CtaA_HemeA_synthase"/>
</dbReference>
<evidence type="ECO:0000256" key="10">
    <source>
        <dbReference type="ARBA" id="ARBA00023157"/>
    </source>
</evidence>
<comment type="pathway">
    <text evidence="11">Porphyrin-containing compound metabolism.</text>
</comment>
<dbReference type="GO" id="GO:0046872">
    <property type="term" value="F:metal ion binding"/>
    <property type="evidence" value="ECO:0007669"/>
    <property type="project" value="UniProtKB-KW"/>
</dbReference>
<feature type="transmembrane region" description="Helical" evidence="12">
    <location>
        <begin position="243"/>
        <end position="264"/>
    </location>
</feature>
<evidence type="ECO:0000256" key="11">
    <source>
        <dbReference type="ARBA" id="ARBA00023444"/>
    </source>
</evidence>